<sequence>MPVSHHSSVVFRHNQSVGLHSDDSVGPFKHDTSVFRSQRGSISAVYSSSTRTFSSQYDTSTDLKRHDNYSLLKIATSLVTFNTAGTSLELNSKISRELKNSRV</sequence>
<proteinExistence type="predicted"/>
<reference evidence="1 2" key="1">
    <citation type="journal article" date="2015" name="Proc. Natl. Acad. Sci. U.S.A.">
        <title>The resurrection genome of Boea hygrometrica: A blueprint for survival of dehydration.</title>
        <authorList>
            <person name="Xiao L."/>
            <person name="Yang G."/>
            <person name="Zhang L."/>
            <person name="Yang X."/>
            <person name="Zhao S."/>
            <person name="Ji Z."/>
            <person name="Zhou Q."/>
            <person name="Hu M."/>
            <person name="Wang Y."/>
            <person name="Chen M."/>
            <person name="Xu Y."/>
            <person name="Jin H."/>
            <person name="Xiao X."/>
            <person name="Hu G."/>
            <person name="Bao F."/>
            <person name="Hu Y."/>
            <person name="Wan P."/>
            <person name="Li L."/>
            <person name="Deng X."/>
            <person name="Kuang T."/>
            <person name="Xiang C."/>
            <person name="Zhu J.K."/>
            <person name="Oliver M.J."/>
            <person name="He Y."/>
        </authorList>
    </citation>
    <scope>NUCLEOTIDE SEQUENCE [LARGE SCALE GENOMIC DNA]</scope>
    <source>
        <strain evidence="2">cv. XS01</strain>
    </source>
</reference>
<gene>
    <name evidence="1" type="ORF">F511_43068</name>
</gene>
<dbReference type="AlphaFoldDB" id="A0A2Z7D4U9"/>
<accession>A0A2Z7D4U9</accession>
<keyword evidence="2" id="KW-1185">Reference proteome</keyword>
<dbReference type="Proteomes" id="UP000250235">
    <property type="component" value="Unassembled WGS sequence"/>
</dbReference>
<evidence type="ECO:0000313" key="2">
    <source>
        <dbReference type="Proteomes" id="UP000250235"/>
    </source>
</evidence>
<dbReference type="EMBL" id="KQ989793">
    <property type="protein sequence ID" value="KZV53957.1"/>
    <property type="molecule type" value="Genomic_DNA"/>
</dbReference>
<evidence type="ECO:0000313" key="1">
    <source>
        <dbReference type="EMBL" id="KZV53957.1"/>
    </source>
</evidence>
<protein>
    <submittedName>
        <fullName evidence="1">Uncharacterized protein</fullName>
    </submittedName>
</protein>
<name>A0A2Z7D4U9_9LAMI</name>
<organism evidence="1 2">
    <name type="scientific">Dorcoceras hygrometricum</name>
    <dbReference type="NCBI Taxonomy" id="472368"/>
    <lineage>
        <taxon>Eukaryota</taxon>
        <taxon>Viridiplantae</taxon>
        <taxon>Streptophyta</taxon>
        <taxon>Embryophyta</taxon>
        <taxon>Tracheophyta</taxon>
        <taxon>Spermatophyta</taxon>
        <taxon>Magnoliopsida</taxon>
        <taxon>eudicotyledons</taxon>
        <taxon>Gunneridae</taxon>
        <taxon>Pentapetalae</taxon>
        <taxon>asterids</taxon>
        <taxon>lamiids</taxon>
        <taxon>Lamiales</taxon>
        <taxon>Gesneriaceae</taxon>
        <taxon>Didymocarpoideae</taxon>
        <taxon>Trichosporeae</taxon>
        <taxon>Loxocarpinae</taxon>
        <taxon>Dorcoceras</taxon>
    </lineage>
</organism>